<evidence type="ECO:0000256" key="1">
    <source>
        <dbReference type="SAM" id="MobiDB-lite"/>
    </source>
</evidence>
<dbReference type="RefSeq" id="XP_033455267.1">
    <property type="nucleotide sequence ID" value="XM_033603521.1"/>
</dbReference>
<feature type="region of interest" description="Disordered" evidence="1">
    <location>
        <begin position="463"/>
        <end position="536"/>
    </location>
</feature>
<evidence type="ECO:0000313" key="3">
    <source>
        <dbReference type="RefSeq" id="XP_033455267.1"/>
    </source>
</evidence>
<accession>A0A6J3LQT2</accession>
<reference evidence="3" key="1">
    <citation type="submission" date="2020-01" db="EMBL/GenBank/DDBJ databases">
        <authorList>
            <consortium name="DOE Joint Genome Institute"/>
            <person name="Haridas S."/>
            <person name="Albert R."/>
            <person name="Binder M."/>
            <person name="Bloem J."/>
            <person name="Labutti K."/>
            <person name="Salamov A."/>
            <person name="Andreopoulos B."/>
            <person name="Baker S.E."/>
            <person name="Barry K."/>
            <person name="Bills G."/>
            <person name="Bluhm B.H."/>
            <person name="Cannon C."/>
            <person name="Castanera R."/>
            <person name="Culley D.E."/>
            <person name="Daum C."/>
            <person name="Ezra D."/>
            <person name="Gonzalez J.B."/>
            <person name="Henrissat B."/>
            <person name="Kuo A."/>
            <person name="Liang C."/>
            <person name="Lipzen A."/>
            <person name="Lutzoni F."/>
            <person name="Magnuson J."/>
            <person name="Mondo S."/>
            <person name="Nolan M."/>
            <person name="Ohm R."/>
            <person name="Pangilinan J."/>
            <person name="Park H.-J."/>
            <person name="Ramirez L."/>
            <person name="Alfaro M."/>
            <person name="Sun H."/>
            <person name="Tritt A."/>
            <person name="Yoshinaga Y."/>
            <person name="Zwiers L.-H."/>
            <person name="Turgeon B.G."/>
            <person name="Goodwin S.B."/>
            <person name="Spatafora J.W."/>
            <person name="Crous P.W."/>
            <person name="Grigoriev I.V."/>
        </authorList>
    </citation>
    <scope>NUCLEOTIDE SEQUENCE</scope>
    <source>
        <strain evidence="3">CBS 342.82</strain>
    </source>
</reference>
<dbReference type="GO" id="GO:0042790">
    <property type="term" value="P:nucleolar large rRNA transcription by RNA polymerase I"/>
    <property type="evidence" value="ECO:0007669"/>
    <property type="project" value="InterPro"/>
</dbReference>
<dbReference type="PANTHER" id="PTHR28079">
    <property type="entry name" value="RNA POLYMERASE I-SPECIFIC TRANSCRIPTION INITIATION FACTOR RRN5"/>
    <property type="match status" value="1"/>
</dbReference>
<dbReference type="OrthoDB" id="2240312at2759"/>
<reference evidence="3" key="2">
    <citation type="submission" date="2020-04" db="EMBL/GenBank/DDBJ databases">
        <authorList>
            <consortium name="NCBI Genome Project"/>
        </authorList>
    </citation>
    <scope>NUCLEOTIDE SEQUENCE</scope>
    <source>
        <strain evidence="3">CBS 342.82</strain>
    </source>
</reference>
<keyword evidence="2" id="KW-1185">Reference proteome</keyword>
<organism evidence="3">
    <name type="scientific">Dissoconium aciculare CBS 342.82</name>
    <dbReference type="NCBI Taxonomy" id="1314786"/>
    <lineage>
        <taxon>Eukaryota</taxon>
        <taxon>Fungi</taxon>
        <taxon>Dikarya</taxon>
        <taxon>Ascomycota</taxon>
        <taxon>Pezizomycotina</taxon>
        <taxon>Dothideomycetes</taxon>
        <taxon>Dothideomycetidae</taxon>
        <taxon>Mycosphaerellales</taxon>
        <taxon>Dissoconiaceae</taxon>
        <taxon>Dissoconium</taxon>
    </lineage>
</organism>
<dbReference type="GO" id="GO:0001181">
    <property type="term" value="F:RNA polymerase I general transcription initiation factor activity"/>
    <property type="evidence" value="ECO:0007669"/>
    <property type="project" value="TreeGrafter"/>
</dbReference>
<dbReference type="GeneID" id="54361321"/>
<protein>
    <recommendedName>
        <fullName evidence="4">SANT domain-containing protein</fullName>
    </recommendedName>
</protein>
<name>A0A6J3LQT2_9PEZI</name>
<dbReference type="Proteomes" id="UP000504637">
    <property type="component" value="Unplaced"/>
</dbReference>
<proteinExistence type="predicted"/>
<feature type="compositionally biased region" description="Polar residues" evidence="1">
    <location>
        <begin position="502"/>
        <end position="519"/>
    </location>
</feature>
<feature type="compositionally biased region" description="Basic residues" evidence="1">
    <location>
        <begin position="481"/>
        <end position="490"/>
    </location>
</feature>
<feature type="compositionally biased region" description="Basic and acidic residues" evidence="1">
    <location>
        <begin position="521"/>
        <end position="536"/>
    </location>
</feature>
<dbReference type="InterPro" id="IPR039601">
    <property type="entry name" value="Rrn5"/>
</dbReference>
<dbReference type="GO" id="GO:0000500">
    <property type="term" value="C:RNA polymerase I upstream activating factor complex"/>
    <property type="evidence" value="ECO:0007669"/>
    <property type="project" value="InterPro"/>
</dbReference>
<sequence length="536" mass="60272">MIGYSCWSSVEKDALFTRLARSGVGDLRALSKAVGTKSESEVFVYLKLLGEQSFGQNEDAQAKRLNEERTNAAWEISQDCEDALNAAADSLAQHISKHETITEQSLHGDTWLITADNADAIDQRYEDLAMLPSPRGEDTISEETNTKAPATDGEHGDAETQPISPADDLLRSSAFLHLARTLFMNSATADSWHNLDGVIGPSQEPAMFRTALEDFFDLTVSLTRRLCLTALTQASTRLRSYAAQSPVPAVNAEDVRTACDILNVRRDRSQYWAGVPRRCKVNLYSNSELYNDGRNSFYPPGAHRPVRFISYEEAEKELSLEGRARVNSGESSEEEIDDDELDAAMMDDELHTDVSMTSDEGDGGDSNANSDALNIRERKRWQTQPMSQRRFLKIEEDILNMEDLHSSREEVDRLWRLLRLQPSTSPHANISFVRKAFPAPPHEIELQSTQWRQKIDWLAPWESENGSPAAQRFRETWQRGRPNRKRREALKKRLQERAISAALSNAQAPLNDMNTVSDGDSSDHSHNLDETPARHG</sequence>
<evidence type="ECO:0000313" key="2">
    <source>
        <dbReference type="Proteomes" id="UP000504637"/>
    </source>
</evidence>
<feature type="region of interest" description="Disordered" evidence="1">
    <location>
        <begin position="354"/>
        <end position="373"/>
    </location>
</feature>
<dbReference type="PANTHER" id="PTHR28079:SF1">
    <property type="entry name" value="RNA POLYMERASE I-SPECIFIC TRANSCRIPTION INITIATION FACTOR RRN5"/>
    <property type="match status" value="1"/>
</dbReference>
<gene>
    <name evidence="3" type="ORF">K489DRAFT_374419</name>
</gene>
<dbReference type="AlphaFoldDB" id="A0A6J3LQT2"/>
<dbReference type="GO" id="GO:0006361">
    <property type="term" value="P:transcription initiation at RNA polymerase I promoter"/>
    <property type="evidence" value="ECO:0007669"/>
    <property type="project" value="TreeGrafter"/>
</dbReference>
<reference evidence="3" key="3">
    <citation type="submission" date="2025-08" db="UniProtKB">
        <authorList>
            <consortium name="RefSeq"/>
        </authorList>
    </citation>
    <scope>IDENTIFICATION</scope>
    <source>
        <strain evidence="3">CBS 342.82</strain>
    </source>
</reference>
<evidence type="ECO:0008006" key="4">
    <source>
        <dbReference type="Google" id="ProtNLM"/>
    </source>
</evidence>
<feature type="region of interest" description="Disordered" evidence="1">
    <location>
        <begin position="132"/>
        <end position="164"/>
    </location>
</feature>
<dbReference type="GO" id="GO:0000182">
    <property type="term" value="F:rDNA binding"/>
    <property type="evidence" value="ECO:0007669"/>
    <property type="project" value="TreeGrafter"/>
</dbReference>